<dbReference type="EMBL" id="BMGM01000010">
    <property type="protein sequence ID" value="GGE41841.1"/>
    <property type="molecule type" value="Genomic_DNA"/>
</dbReference>
<comment type="caution">
    <text evidence="3">The sequence shown here is derived from an EMBL/GenBank/DDBJ whole genome shotgun (WGS) entry which is preliminary data.</text>
</comment>
<evidence type="ECO:0008006" key="5">
    <source>
        <dbReference type="Google" id="ProtNLM"/>
    </source>
</evidence>
<reference evidence="4" key="1">
    <citation type="journal article" date="2019" name="Int. J. Syst. Evol. Microbiol.">
        <title>The Global Catalogue of Microorganisms (GCM) 10K type strain sequencing project: providing services to taxonomists for standard genome sequencing and annotation.</title>
        <authorList>
            <consortium name="The Broad Institute Genomics Platform"/>
            <consortium name="The Broad Institute Genome Sequencing Center for Infectious Disease"/>
            <person name="Wu L."/>
            <person name="Ma J."/>
        </authorList>
    </citation>
    <scope>NUCLEOTIDE SEQUENCE [LARGE SCALE GENOMIC DNA]</scope>
    <source>
        <strain evidence="4">CGMCC 1.12931</strain>
    </source>
</reference>
<dbReference type="Proteomes" id="UP000599179">
    <property type="component" value="Unassembled WGS sequence"/>
</dbReference>
<evidence type="ECO:0000256" key="1">
    <source>
        <dbReference type="SAM" id="MobiDB-lite"/>
    </source>
</evidence>
<name>A0ABQ1SLD6_9FLAO</name>
<evidence type="ECO:0000256" key="2">
    <source>
        <dbReference type="SAM" id="Phobius"/>
    </source>
</evidence>
<evidence type="ECO:0000313" key="3">
    <source>
        <dbReference type="EMBL" id="GGE41841.1"/>
    </source>
</evidence>
<feature type="transmembrane region" description="Helical" evidence="2">
    <location>
        <begin position="34"/>
        <end position="53"/>
    </location>
</feature>
<gene>
    <name evidence="3" type="ORF">GCM10010832_22360</name>
</gene>
<keyword evidence="2" id="KW-1133">Transmembrane helix</keyword>
<feature type="region of interest" description="Disordered" evidence="1">
    <location>
        <begin position="8"/>
        <end position="28"/>
    </location>
</feature>
<keyword evidence="4" id="KW-1185">Reference proteome</keyword>
<evidence type="ECO:0000313" key="4">
    <source>
        <dbReference type="Proteomes" id="UP000599179"/>
    </source>
</evidence>
<proteinExistence type="predicted"/>
<accession>A0ABQ1SLD6</accession>
<keyword evidence="2" id="KW-0472">Membrane</keyword>
<protein>
    <recommendedName>
        <fullName evidence="5">PEP-CTERM protein-sorting domain-containing protein</fullName>
    </recommendedName>
</protein>
<sequence length="61" mass="6266">MLSPLAVISQGGFNPPTPGEGDDAGFGDDVDDEIVPINSLILLSLVAGGIFGIRKIRKNSA</sequence>
<organism evidence="3 4">
    <name type="scientific">Psychroflexus planctonicus</name>
    <dbReference type="NCBI Taxonomy" id="1526575"/>
    <lineage>
        <taxon>Bacteria</taxon>
        <taxon>Pseudomonadati</taxon>
        <taxon>Bacteroidota</taxon>
        <taxon>Flavobacteriia</taxon>
        <taxon>Flavobacteriales</taxon>
        <taxon>Flavobacteriaceae</taxon>
        <taxon>Psychroflexus</taxon>
    </lineage>
</organism>
<keyword evidence="2" id="KW-0812">Transmembrane</keyword>